<dbReference type="Gene3D" id="3.40.50.2300">
    <property type="match status" value="1"/>
</dbReference>
<dbReference type="CDD" id="cd06170">
    <property type="entry name" value="LuxR_C_like"/>
    <property type="match status" value="1"/>
</dbReference>
<dbReference type="PANTHER" id="PTHR43214">
    <property type="entry name" value="TWO-COMPONENT RESPONSE REGULATOR"/>
    <property type="match status" value="1"/>
</dbReference>
<dbReference type="PANTHER" id="PTHR43214:SF43">
    <property type="entry name" value="TWO-COMPONENT RESPONSE REGULATOR"/>
    <property type="match status" value="1"/>
</dbReference>
<feature type="domain" description="HTH luxR-type" evidence="4">
    <location>
        <begin position="143"/>
        <end position="208"/>
    </location>
</feature>
<dbReference type="InterPro" id="IPR039420">
    <property type="entry name" value="WalR-like"/>
</dbReference>
<evidence type="ECO:0000313" key="7">
    <source>
        <dbReference type="Proteomes" id="UP000555564"/>
    </source>
</evidence>
<dbReference type="PROSITE" id="PS50110">
    <property type="entry name" value="RESPONSE_REGULATORY"/>
    <property type="match status" value="1"/>
</dbReference>
<keyword evidence="2 6" id="KW-0238">DNA-binding</keyword>
<dbReference type="PROSITE" id="PS00622">
    <property type="entry name" value="HTH_LUXR_1"/>
    <property type="match status" value="1"/>
</dbReference>
<dbReference type="SUPFAM" id="SSF52172">
    <property type="entry name" value="CheY-like"/>
    <property type="match status" value="1"/>
</dbReference>
<dbReference type="InterPro" id="IPR058245">
    <property type="entry name" value="NreC/VraR/RcsB-like_REC"/>
</dbReference>
<reference evidence="6 7" key="1">
    <citation type="submission" date="2020-08" db="EMBL/GenBank/DDBJ databases">
        <title>Sequencing the genomes of 1000 actinobacteria strains.</title>
        <authorList>
            <person name="Klenk H.-P."/>
        </authorList>
    </citation>
    <scope>NUCLEOTIDE SEQUENCE [LARGE SCALE GENOMIC DNA]</scope>
    <source>
        <strain evidence="6 7">DSM 44936</strain>
    </source>
</reference>
<dbReference type="RefSeq" id="WP_184978544.1">
    <property type="nucleotide sequence ID" value="NZ_BAAALO010000028.1"/>
</dbReference>
<dbReference type="PRINTS" id="PR00038">
    <property type="entry name" value="HTHLUXR"/>
</dbReference>
<dbReference type="InterPro" id="IPR016032">
    <property type="entry name" value="Sig_transdc_resp-reg_C-effctor"/>
</dbReference>
<dbReference type="SUPFAM" id="SSF46894">
    <property type="entry name" value="C-terminal effector domain of the bipartite response regulators"/>
    <property type="match status" value="1"/>
</dbReference>
<protein>
    <submittedName>
        <fullName evidence="6">DNA-binding NarL/FixJ family response regulator</fullName>
    </submittedName>
</protein>
<name>A0A7X0IC82_9ACTN</name>
<dbReference type="GO" id="GO:0003677">
    <property type="term" value="F:DNA binding"/>
    <property type="evidence" value="ECO:0007669"/>
    <property type="project" value="UniProtKB-KW"/>
</dbReference>
<dbReference type="PROSITE" id="PS50043">
    <property type="entry name" value="HTH_LUXR_2"/>
    <property type="match status" value="1"/>
</dbReference>
<dbReference type="CDD" id="cd17535">
    <property type="entry name" value="REC_NarL-like"/>
    <property type="match status" value="1"/>
</dbReference>
<sequence length="210" mass="21886">MIRVVIADDHPVVRQGLRTFLALQDDLDVVGEAGDGAEAVSLVGSLAPDVLLLDLKMPVLDGLGALRELAGRGAPTRVIVLTSVSDRGDVAPAMRSGAAGFLYKDVDPDALVRAVRAVHGGQVLLAPEAADAMLSGPAVPSSGPPSIAVLTDREREVLALIASGRSNREIARELVVAEKTVKTHVSNVLMKLGVQDRTQAALYAVRHGLA</sequence>
<evidence type="ECO:0000256" key="1">
    <source>
        <dbReference type="ARBA" id="ARBA00022553"/>
    </source>
</evidence>
<dbReference type="Proteomes" id="UP000555564">
    <property type="component" value="Unassembled WGS sequence"/>
</dbReference>
<dbReference type="AlphaFoldDB" id="A0A7X0IC82"/>
<dbReference type="InterPro" id="IPR000792">
    <property type="entry name" value="Tscrpt_reg_LuxR_C"/>
</dbReference>
<evidence type="ECO:0000313" key="6">
    <source>
        <dbReference type="EMBL" id="MBB6471313.1"/>
    </source>
</evidence>
<dbReference type="Pfam" id="PF00072">
    <property type="entry name" value="Response_reg"/>
    <property type="match status" value="1"/>
</dbReference>
<feature type="domain" description="Response regulatory" evidence="5">
    <location>
        <begin position="3"/>
        <end position="119"/>
    </location>
</feature>
<dbReference type="GO" id="GO:0006355">
    <property type="term" value="P:regulation of DNA-templated transcription"/>
    <property type="evidence" value="ECO:0007669"/>
    <property type="project" value="InterPro"/>
</dbReference>
<dbReference type="EMBL" id="JACHIU010000001">
    <property type="protein sequence ID" value="MBB6471313.1"/>
    <property type="molecule type" value="Genomic_DNA"/>
</dbReference>
<keyword evidence="1 3" id="KW-0597">Phosphoprotein</keyword>
<evidence type="ECO:0000256" key="3">
    <source>
        <dbReference type="PROSITE-ProRule" id="PRU00169"/>
    </source>
</evidence>
<gene>
    <name evidence="6" type="ORF">BJ992_000744</name>
</gene>
<accession>A0A7X0IC82</accession>
<dbReference type="SMART" id="SM00448">
    <property type="entry name" value="REC"/>
    <property type="match status" value="1"/>
</dbReference>
<proteinExistence type="predicted"/>
<organism evidence="6 7">
    <name type="scientific">Sphaerisporangium rubeum</name>
    <dbReference type="NCBI Taxonomy" id="321317"/>
    <lineage>
        <taxon>Bacteria</taxon>
        <taxon>Bacillati</taxon>
        <taxon>Actinomycetota</taxon>
        <taxon>Actinomycetes</taxon>
        <taxon>Streptosporangiales</taxon>
        <taxon>Streptosporangiaceae</taxon>
        <taxon>Sphaerisporangium</taxon>
    </lineage>
</organism>
<dbReference type="GO" id="GO:0000160">
    <property type="term" value="P:phosphorelay signal transduction system"/>
    <property type="evidence" value="ECO:0007669"/>
    <property type="project" value="InterPro"/>
</dbReference>
<evidence type="ECO:0000256" key="2">
    <source>
        <dbReference type="ARBA" id="ARBA00023125"/>
    </source>
</evidence>
<keyword evidence="7" id="KW-1185">Reference proteome</keyword>
<dbReference type="InterPro" id="IPR001789">
    <property type="entry name" value="Sig_transdc_resp-reg_receiver"/>
</dbReference>
<dbReference type="InterPro" id="IPR011006">
    <property type="entry name" value="CheY-like_superfamily"/>
</dbReference>
<comment type="caution">
    <text evidence="6">The sequence shown here is derived from an EMBL/GenBank/DDBJ whole genome shotgun (WGS) entry which is preliminary data.</text>
</comment>
<evidence type="ECO:0000259" key="4">
    <source>
        <dbReference type="PROSITE" id="PS50043"/>
    </source>
</evidence>
<feature type="modified residue" description="4-aspartylphosphate" evidence="3">
    <location>
        <position position="54"/>
    </location>
</feature>
<dbReference type="SMART" id="SM00421">
    <property type="entry name" value="HTH_LUXR"/>
    <property type="match status" value="1"/>
</dbReference>
<dbReference type="Pfam" id="PF00196">
    <property type="entry name" value="GerE"/>
    <property type="match status" value="1"/>
</dbReference>
<evidence type="ECO:0000259" key="5">
    <source>
        <dbReference type="PROSITE" id="PS50110"/>
    </source>
</evidence>